<dbReference type="AlphaFoldDB" id="A0A918FBD2"/>
<evidence type="ECO:0000313" key="1">
    <source>
        <dbReference type="EMBL" id="GGR18788.1"/>
    </source>
</evidence>
<reference evidence="1" key="1">
    <citation type="journal article" date="2014" name="Int. J. Syst. Evol. Microbiol.">
        <title>Complete genome sequence of Corynebacterium casei LMG S-19264T (=DSM 44701T), isolated from a smear-ripened cheese.</title>
        <authorList>
            <consortium name="US DOE Joint Genome Institute (JGI-PGF)"/>
            <person name="Walter F."/>
            <person name="Albersmeier A."/>
            <person name="Kalinowski J."/>
            <person name="Ruckert C."/>
        </authorList>
    </citation>
    <scope>NUCLEOTIDE SEQUENCE</scope>
    <source>
        <strain evidence="1">JCM 3346</strain>
    </source>
</reference>
<keyword evidence="2" id="KW-1185">Reference proteome</keyword>
<dbReference type="EMBL" id="BMRJ01000001">
    <property type="protein sequence ID" value="GGR18788.1"/>
    <property type="molecule type" value="Genomic_DNA"/>
</dbReference>
<evidence type="ECO:0000313" key="2">
    <source>
        <dbReference type="Proteomes" id="UP000610303"/>
    </source>
</evidence>
<sequence length="91" mass="9716">MTAHRSRVLAGIRTQPLLAALAEARDPGEQARMLATAPALFVPGIGWIGGVHSIADLLEDPAFELPWRTREETEEMVAAALRTRGAARGAS</sequence>
<reference evidence="1" key="2">
    <citation type="submission" date="2020-09" db="EMBL/GenBank/DDBJ databases">
        <authorList>
            <person name="Sun Q."/>
            <person name="Ohkuma M."/>
        </authorList>
    </citation>
    <scope>NUCLEOTIDE SEQUENCE</scope>
    <source>
        <strain evidence="1">JCM 3346</strain>
    </source>
</reference>
<comment type="caution">
    <text evidence="1">The sequence shown here is derived from an EMBL/GenBank/DDBJ whole genome shotgun (WGS) entry which is preliminary data.</text>
</comment>
<dbReference type="RefSeq" id="WP_189084157.1">
    <property type="nucleotide sequence ID" value="NZ_BMRJ01000001.1"/>
</dbReference>
<proteinExistence type="predicted"/>
<protein>
    <submittedName>
        <fullName evidence="1">Uncharacterized protein</fullName>
    </submittedName>
</protein>
<accession>A0A918FBD2</accession>
<organism evidence="1 2">
    <name type="scientific">Agromyces mediolanus</name>
    <name type="common">Corynebacterium mediolanum</name>
    <dbReference type="NCBI Taxonomy" id="41986"/>
    <lineage>
        <taxon>Bacteria</taxon>
        <taxon>Bacillati</taxon>
        <taxon>Actinomycetota</taxon>
        <taxon>Actinomycetes</taxon>
        <taxon>Micrococcales</taxon>
        <taxon>Microbacteriaceae</taxon>
        <taxon>Agromyces</taxon>
    </lineage>
</organism>
<dbReference type="Proteomes" id="UP000610303">
    <property type="component" value="Unassembled WGS sequence"/>
</dbReference>
<name>A0A918FBD2_AGRME</name>
<gene>
    <name evidence="1" type="ORF">GCM10010196_09910</name>
</gene>